<dbReference type="Proteomes" id="UP000026923">
    <property type="component" value="Unassembled WGS sequence"/>
</dbReference>
<gene>
    <name evidence="2" type="ORF">B597_010685</name>
</gene>
<evidence type="ECO:0000256" key="1">
    <source>
        <dbReference type="SAM" id="SignalP"/>
    </source>
</evidence>
<organism evidence="2 3">
    <name type="scientific">Stutzerimonas stutzeri KOS6</name>
    <dbReference type="NCBI Taxonomy" id="1218352"/>
    <lineage>
        <taxon>Bacteria</taxon>
        <taxon>Pseudomonadati</taxon>
        <taxon>Pseudomonadota</taxon>
        <taxon>Gammaproteobacteria</taxon>
        <taxon>Pseudomonadales</taxon>
        <taxon>Pseudomonadaceae</taxon>
        <taxon>Stutzerimonas</taxon>
    </lineage>
</organism>
<comment type="caution">
    <text evidence="2">The sequence shown here is derived from an EMBL/GenBank/DDBJ whole genome shotgun (WGS) entry which is preliminary data.</text>
</comment>
<protein>
    <recommendedName>
        <fullName evidence="4">DUF2141 domain-containing protein</fullName>
    </recommendedName>
</protein>
<evidence type="ECO:0008006" key="4">
    <source>
        <dbReference type="Google" id="ProtNLM"/>
    </source>
</evidence>
<dbReference type="RefSeq" id="WP_003292188.1">
    <property type="nucleotide sequence ID" value="NZ_KK020678.1"/>
</dbReference>
<reference evidence="2 3" key="1">
    <citation type="journal article" date="2013" name="Genome Announc.">
        <title>Draft Genome of the Nitrogen-Fixing Bacterium Pseudomonas stutzeri Strain KOS6 Isolated from Industrial Hydrocarbon Sludge.</title>
        <authorList>
            <person name="Grigoryeva T.V."/>
            <person name="Laikov A.V."/>
            <person name="Naumova R.P."/>
            <person name="Manolov A.I."/>
            <person name="Larin A.K."/>
            <person name="Karpova I.Y."/>
            <person name="Semashko T.A."/>
            <person name="Alexeev D.G."/>
            <person name="Kostryukova E.S."/>
            <person name="Muller R."/>
            <person name="Govorun V.M."/>
        </authorList>
    </citation>
    <scope>NUCLEOTIDE SEQUENCE [LARGE SCALE GENOMIC DNA]</scope>
    <source>
        <strain evidence="2 3">KOS6</strain>
    </source>
</reference>
<dbReference type="HOGENOM" id="CLU_125018_0_1_6"/>
<sequence length="140" mass="15086">MKALSALGIPLALAVPAAHAQELQITLAGLEHDDGQVAVAVYADPKTFRKENQAFATQKAKARKGAMTLVFSELPPGRYAVLAYHDENGNGELDRRFGMIPTEGYGLSNDPKVMGPPAFEDSAFEVSADTPARITLQMHY</sequence>
<dbReference type="InterPro" id="IPR018673">
    <property type="entry name" value="DUF2141"/>
</dbReference>
<evidence type="ECO:0000313" key="3">
    <source>
        <dbReference type="Proteomes" id="UP000026923"/>
    </source>
</evidence>
<proteinExistence type="predicted"/>
<dbReference type="Pfam" id="PF09912">
    <property type="entry name" value="DUF2141"/>
    <property type="match status" value="1"/>
</dbReference>
<accession>A0A061JSV3</accession>
<dbReference type="EMBL" id="AMCZ02000011">
    <property type="protein sequence ID" value="EWC41390.1"/>
    <property type="molecule type" value="Genomic_DNA"/>
</dbReference>
<name>A0A061JSV3_STUST</name>
<feature type="signal peptide" evidence="1">
    <location>
        <begin position="1"/>
        <end position="20"/>
    </location>
</feature>
<feature type="chain" id="PRO_5001605741" description="DUF2141 domain-containing protein" evidence="1">
    <location>
        <begin position="21"/>
        <end position="140"/>
    </location>
</feature>
<keyword evidence="1" id="KW-0732">Signal</keyword>
<dbReference type="AlphaFoldDB" id="A0A061JSV3"/>
<dbReference type="eggNOG" id="COG4704">
    <property type="taxonomic scope" value="Bacteria"/>
</dbReference>
<dbReference type="OrthoDB" id="9788332at2"/>
<evidence type="ECO:0000313" key="2">
    <source>
        <dbReference type="EMBL" id="EWC41390.1"/>
    </source>
</evidence>